<evidence type="ECO:0000313" key="1">
    <source>
        <dbReference type="EMBL" id="VIO65188.1"/>
    </source>
</evidence>
<sequence>MYLPYDPLREAILLELNRAIGIRRAQGASLEALSMEYGLSKDVLQRIAEADDRTTERQAEGQGS</sequence>
<dbReference type="AlphaFoldDB" id="A0A508SVR9"/>
<organism evidence="1 2">
    <name type="scientific">Bradyrhizobium ivorense</name>
    <dbReference type="NCBI Taxonomy" id="2511166"/>
    <lineage>
        <taxon>Bacteria</taxon>
        <taxon>Pseudomonadati</taxon>
        <taxon>Pseudomonadota</taxon>
        <taxon>Alphaproteobacteria</taxon>
        <taxon>Hyphomicrobiales</taxon>
        <taxon>Nitrobacteraceae</taxon>
        <taxon>Bradyrhizobium</taxon>
    </lineage>
</organism>
<dbReference type="RefSeq" id="WP_139857099.1">
    <property type="nucleotide sequence ID" value="NZ_CAADFC020000004.1"/>
</dbReference>
<comment type="caution">
    <text evidence="1">The sequence shown here is derived from an EMBL/GenBank/DDBJ whole genome shotgun (WGS) entry which is preliminary data.</text>
</comment>
<keyword evidence="2" id="KW-1185">Reference proteome</keyword>
<reference evidence="1" key="1">
    <citation type="submission" date="2019-02" db="EMBL/GenBank/DDBJ databases">
        <authorList>
            <person name="Pothier F.J."/>
        </authorList>
    </citation>
    <scope>NUCLEOTIDE SEQUENCE</scope>
    <source>
        <strain evidence="1">CI-1B</strain>
    </source>
</reference>
<gene>
    <name evidence="1" type="ORF">CI1B_02850</name>
</gene>
<dbReference type="Proteomes" id="UP000328092">
    <property type="component" value="Unassembled WGS sequence"/>
</dbReference>
<proteinExistence type="predicted"/>
<name>A0A508SVR9_9BRAD</name>
<dbReference type="EMBL" id="CAADFC020000004">
    <property type="protein sequence ID" value="VIO65188.1"/>
    <property type="molecule type" value="Genomic_DNA"/>
</dbReference>
<evidence type="ECO:0008006" key="3">
    <source>
        <dbReference type="Google" id="ProtNLM"/>
    </source>
</evidence>
<protein>
    <recommendedName>
        <fullName evidence="3">Mor transcription activator domain-containing protein</fullName>
    </recommendedName>
</protein>
<evidence type="ECO:0000313" key="2">
    <source>
        <dbReference type="Proteomes" id="UP000328092"/>
    </source>
</evidence>
<accession>A0A508SVR9</accession>